<sequence>MKISKIYFLIYIVMIASCDKKAERSKEIISSQKTQFPKGQIIDLTHDFSEETIYWVTAKEFEMEVVAKGITDKGYYYAANNFATAEHGGTHIDAPIHFAENTQTVDEIPLSNLIGNAIKIDVSENSIASPDYLISIEDLKNWEEENGEISKGSIILLETGFSKLYPDKLKYLGTKERGEEAVKKLHFPGLAPEAAKWLVENRNIHAIGIDTPSIDYGQSQDFQSHISLLSNNIPAFENLTNLDKLPSKDFQVIALPMKIKGGSGAPLRIIAILN</sequence>
<keyword evidence="2" id="KW-1185">Reference proteome</keyword>
<organism evidence="1 2">
    <name type="scientific">Gillisia mitskevichiae</name>
    <dbReference type="NCBI Taxonomy" id="270921"/>
    <lineage>
        <taxon>Bacteria</taxon>
        <taxon>Pseudomonadati</taxon>
        <taxon>Bacteroidota</taxon>
        <taxon>Flavobacteriia</taxon>
        <taxon>Flavobacteriales</taxon>
        <taxon>Flavobacteriaceae</taxon>
        <taxon>Gillisia</taxon>
    </lineage>
</organism>
<dbReference type="GO" id="GO:0019441">
    <property type="term" value="P:L-tryptophan catabolic process to kynurenine"/>
    <property type="evidence" value="ECO:0007669"/>
    <property type="project" value="InterPro"/>
</dbReference>
<accession>A0A495PU81</accession>
<dbReference type="SUPFAM" id="SSF102198">
    <property type="entry name" value="Putative cyclase"/>
    <property type="match status" value="1"/>
</dbReference>
<comment type="caution">
    <text evidence="1">The sequence shown here is derived from an EMBL/GenBank/DDBJ whole genome shotgun (WGS) entry which is preliminary data.</text>
</comment>
<evidence type="ECO:0000313" key="1">
    <source>
        <dbReference type="EMBL" id="RKS53526.1"/>
    </source>
</evidence>
<name>A0A495PU81_9FLAO</name>
<dbReference type="EMBL" id="RBLG01000002">
    <property type="protein sequence ID" value="RKS53526.1"/>
    <property type="molecule type" value="Genomic_DNA"/>
</dbReference>
<dbReference type="AlphaFoldDB" id="A0A495PU81"/>
<dbReference type="InterPro" id="IPR007325">
    <property type="entry name" value="KFase/CYL"/>
</dbReference>
<dbReference type="GO" id="GO:0004061">
    <property type="term" value="F:arylformamidase activity"/>
    <property type="evidence" value="ECO:0007669"/>
    <property type="project" value="InterPro"/>
</dbReference>
<dbReference type="PANTHER" id="PTHR31118">
    <property type="entry name" value="CYCLASE-LIKE PROTEIN 2"/>
    <property type="match status" value="1"/>
</dbReference>
<evidence type="ECO:0000313" key="2">
    <source>
        <dbReference type="Proteomes" id="UP000276282"/>
    </source>
</evidence>
<reference evidence="1 2" key="1">
    <citation type="submission" date="2018-10" db="EMBL/GenBank/DDBJ databases">
        <title>Genomic Encyclopedia of Archaeal and Bacterial Type Strains, Phase II (KMG-II): from individual species to whole genera.</title>
        <authorList>
            <person name="Goeker M."/>
        </authorList>
    </citation>
    <scope>NUCLEOTIDE SEQUENCE [LARGE SCALE GENOMIC DNA]</scope>
    <source>
        <strain evidence="1 2">DSM 19839</strain>
    </source>
</reference>
<dbReference type="Proteomes" id="UP000276282">
    <property type="component" value="Unassembled WGS sequence"/>
</dbReference>
<proteinExistence type="predicted"/>
<protein>
    <submittedName>
        <fullName evidence="1">Kynurenine formamidase</fullName>
    </submittedName>
</protein>
<gene>
    <name evidence="1" type="ORF">BC962_1778</name>
</gene>
<dbReference type="Pfam" id="PF04199">
    <property type="entry name" value="Cyclase"/>
    <property type="match status" value="1"/>
</dbReference>
<dbReference type="Gene3D" id="3.50.30.50">
    <property type="entry name" value="Putative cyclase"/>
    <property type="match status" value="1"/>
</dbReference>
<dbReference type="InterPro" id="IPR037175">
    <property type="entry name" value="KFase_sf"/>
</dbReference>
<dbReference type="PROSITE" id="PS51257">
    <property type="entry name" value="PROKAR_LIPOPROTEIN"/>
    <property type="match status" value="1"/>
</dbReference>
<dbReference type="PANTHER" id="PTHR31118:SF12">
    <property type="entry name" value="CYCLASE-LIKE PROTEIN 2"/>
    <property type="match status" value="1"/>
</dbReference>